<evidence type="ECO:0000313" key="2">
    <source>
        <dbReference type="Proteomes" id="UP000219193"/>
    </source>
</evidence>
<gene>
    <name evidence="1" type="ORF">SAMN06296241_2190</name>
</gene>
<organism evidence="1 2">
    <name type="scientific">Salinimicrobium sediminis</name>
    <dbReference type="NCBI Taxonomy" id="1343891"/>
    <lineage>
        <taxon>Bacteria</taxon>
        <taxon>Pseudomonadati</taxon>
        <taxon>Bacteroidota</taxon>
        <taxon>Flavobacteriia</taxon>
        <taxon>Flavobacteriales</taxon>
        <taxon>Flavobacteriaceae</taxon>
        <taxon>Salinimicrobium</taxon>
    </lineage>
</organism>
<accession>A0A285X5M8</accession>
<reference evidence="2" key="1">
    <citation type="submission" date="2017-09" db="EMBL/GenBank/DDBJ databases">
        <authorList>
            <person name="Varghese N."/>
            <person name="Submissions S."/>
        </authorList>
    </citation>
    <scope>NUCLEOTIDE SEQUENCE [LARGE SCALE GENOMIC DNA]</scope>
    <source>
        <strain evidence="2">CGMCC 1.12641</strain>
    </source>
</reference>
<dbReference type="Proteomes" id="UP000219193">
    <property type="component" value="Unassembled WGS sequence"/>
</dbReference>
<dbReference type="EMBL" id="OCMF01000002">
    <property type="protein sequence ID" value="SOC80637.1"/>
    <property type="molecule type" value="Genomic_DNA"/>
</dbReference>
<evidence type="ECO:0000313" key="1">
    <source>
        <dbReference type="EMBL" id="SOC80637.1"/>
    </source>
</evidence>
<dbReference type="OrthoDB" id="1449281at2"/>
<dbReference type="AlphaFoldDB" id="A0A285X5M8"/>
<protein>
    <submittedName>
        <fullName evidence="1">Uncharacterized protein</fullName>
    </submittedName>
</protein>
<keyword evidence="2" id="KW-1185">Reference proteome</keyword>
<sequence>MGRLKILLVTLIFTISTVIFAERSARIYDLQGLSAEIEMLLRDSDKPLMEGNSVTVFFSISEDKTIQYVTVAAPNGEMSQLLQEKLFDHQLDGNKWREGIIYELTIEGRTSVACLSK</sequence>
<proteinExistence type="predicted"/>
<name>A0A285X5M8_9FLAO</name>
<dbReference type="RefSeq" id="WP_097056392.1">
    <property type="nucleotide sequence ID" value="NZ_OCMF01000002.1"/>
</dbReference>